<evidence type="ECO:0000313" key="2">
    <source>
        <dbReference type="Proteomes" id="UP001055811"/>
    </source>
</evidence>
<sequence>MTHPKSRIVISLVSFSKDSCDLSLDFKSIFMKRVYNGYCLRFLFVTALGVNVRTRSVLIGDRLFLEQWRWLCIQGQITRTFTSH</sequence>
<keyword evidence="2" id="KW-1185">Reference proteome</keyword>
<proteinExistence type="predicted"/>
<reference evidence="2" key="1">
    <citation type="journal article" date="2022" name="Mol. Ecol. Resour.">
        <title>The genomes of chicory, endive, great burdock and yacon provide insights into Asteraceae palaeo-polyploidization history and plant inulin production.</title>
        <authorList>
            <person name="Fan W."/>
            <person name="Wang S."/>
            <person name="Wang H."/>
            <person name="Wang A."/>
            <person name="Jiang F."/>
            <person name="Liu H."/>
            <person name="Zhao H."/>
            <person name="Xu D."/>
            <person name="Zhang Y."/>
        </authorList>
    </citation>
    <scope>NUCLEOTIDE SEQUENCE [LARGE SCALE GENOMIC DNA]</scope>
    <source>
        <strain evidence="2">cv. Punajuju</strain>
    </source>
</reference>
<name>A0ACB9H0L8_CICIN</name>
<reference evidence="1 2" key="2">
    <citation type="journal article" date="2022" name="Mol. Ecol. Resour.">
        <title>The genomes of chicory, endive, great burdock and yacon provide insights into Asteraceae paleo-polyploidization history and plant inulin production.</title>
        <authorList>
            <person name="Fan W."/>
            <person name="Wang S."/>
            <person name="Wang H."/>
            <person name="Wang A."/>
            <person name="Jiang F."/>
            <person name="Liu H."/>
            <person name="Zhao H."/>
            <person name="Xu D."/>
            <person name="Zhang Y."/>
        </authorList>
    </citation>
    <scope>NUCLEOTIDE SEQUENCE [LARGE SCALE GENOMIC DNA]</scope>
    <source>
        <strain evidence="2">cv. Punajuju</strain>
        <tissue evidence="1">Leaves</tissue>
    </source>
</reference>
<dbReference type="Proteomes" id="UP001055811">
    <property type="component" value="Linkage Group LG01"/>
</dbReference>
<gene>
    <name evidence="1" type="ORF">L2E82_01671</name>
</gene>
<organism evidence="1 2">
    <name type="scientific">Cichorium intybus</name>
    <name type="common">Chicory</name>
    <dbReference type="NCBI Taxonomy" id="13427"/>
    <lineage>
        <taxon>Eukaryota</taxon>
        <taxon>Viridiplantae</taxon>
        <taxon>Streptophyta</taxon>
        <taxon>Embryophyta</taxon>
        <taxon>Tracheophyta</taxon>
        <taxon>Spermatophyta</taxon>
        <taxon>Magnoliopsida</taxon>
        <taxon>eudicotyledons</taxon>
        <taxon>Gunneridae</taxon>
        <taxon>Pentapetalae</taxon>
        <taxon>asterids</taxon>
        <taxon>campanulids</taxon>
        <taxon>Asterales</taxon>
        <taxon>Asteraceae</taxon>
        <taxon>Cichorioideae</taxon>
        <taxon>Cichorieae</taxon>
        <taxon>Cichoriinae</taxon>
        <taxon>Cichorium</taxon>
    </lineage>
</organism>
<evidence type="ECO:0000313" key="1">
    <source>
        <dbReference type="EMBL" id="KAI3788890.1"/>
    </source>
</evidence>
<comment type="caution">
    <text evidence="1">The sequence shown here is derived from an EMBL/GenBank/DDBJ whole genome shotgun (WGS) entry which is preliminary data.</text>
</comment>
<dbReference type="EMBL" id="CM042009">
    <property type="protein sequence ID" value="KAI3788890.1"/>
    <property type="molecule type" value="Genomic_DNA"/>
</dbReference>
<protein>
    <submittedName>
        <fullName evidence="1">Uncharacterized protein</fullName>
    </submittedName>
</protein>
<accession>A0ACB9H0L8</accession>